<evidence type="ECO:0000256" key="5">
    <source>
        <dbReference type="ARBA" id="ARBA00022692"/>
    </source>
</evidence>
<comment type="similarity">
    <text evidence="9">Belongs to the binding-protein-dependent transport system permease family. LivHM subfamily.</text>
</comment>
<dbReference type="InterPro" id="IPR052157">
    <property type="entry name" value="BCAA_transport_permease"/>
</dbReference>
<dbReference type="CDD" id="cd06582">
    <property type="entry name" value="TM_PBP1_LivH_like"/>
    <property type="match status" value="1"/>
</dbReference>
<dbReference type="GO" id="GO:0015808">
    <property type="term" value="P:L-alanine transport"/>
    <property type="evidence" value="ECO:0007669"/>
    <property type="project" value="TreeGrafter"/>
</dbReference>
<keyword evidence="8 10" id="KW-0472">Membrane</keyword>
<gene>
    <name evidence="11" type="primary">livH_58</name>
    <name evidence="11" type="ORF">SDC9_111624</name>
</gene>
<dbReference type="GO" id="GO:0005886">
    <property type="term" value="C:plasma membrane"/>
    <property type="evidence" value="ECO:0007669"/>
    <property type="project" value="UniProtKB-SubCell"/>
</dbReference>
<accession>A0A645BH89</accession>
<keyword evidence="3" id="KW-1003">Cell membrane</keyword>
<dbReference type="GO" id="GO:0005304">
    <property type="term" value="F:L-valine transmembrane transporter activity"/>
    <property type="evidence" value="ECO:0007669"/>
    <property type="project" value="TreeGrafter"/>
</dbReference>
<dbReference type="InterPro" id="IPR001851">
    <property type="entry name" value="ABC_transp_permease"/>
</dbReference>
<keyword evidence="2" id="KW-0813">Transport</keyword>
<evidence type="ECO:0000256" key="9">
    <source>
        <dbReference type="ARBA" id="ARBA00037998"/>
    </source>
</evidence>
<feature type="transmembrane region" description="Helical" evidence="10">
    <location>
        <begin position="130"/>
        <end position="158"/>
    </location>
</feature>
<evidence type="ECO:0000256" key="6">
    <source>
        <dbReference type="ARBA" id="ARBA00022970"/>
    </source>
</evidence>
<evidence type="ECO:0000256" key="3">
    <source>
        <dbReference type="ARBA" id="ARBA00022475"/>
    </source>
</evidence>
<evidence type="ECO:0000256" key="1">
    <source>
        <dbReference type="ARBA" id="ARBA00004651"/>
    </source>
</evidence>
<dbReference type="GO" id="GO:1903806">
    <property type="term" value="P:L-isoleucine import across plasma membrane"/>
    <property type="evidence" value="ECO:0007669"/>
    <property type="project" value="TreeGrafter"/>
</dbReference>
<feature type="transmembrane region" description="Helical" evidence="10">
    <location>
        <begin position="12"/>
        <end position="31"/>
    </location>
</feature>
<keyword evidence="7 10" id="KW-1133">Transmembrane helix</keyword>
<reference evidence="11" key="1">
    <citation type="submission" date="2019-08" db="EMBL/GenBank/DDBJ databases">
        <authorList>
            <person name="Kucharzyk K."/>
            <person name="Murdoch R.W."/>
            <person name="Higgins S."/>
            <person name="Loffler F."/>
        </authorList>
    </citation>
    <scope>NUCLEOTIDE SEQUENCE</scope>
</reference>
<comment type="caution">
    <text evidence="11">The sequence shown here is derived from an EMBL/GenBank/DDBJ whole genome shotgun (WGS) entry which is preliminary data.</text>
</comment>
<evidence type="ECO:0000313" key="11">
    <source>
        <dbReference type="EMBL" id="MPM64735.1"/>
    </source>
</evidence>
<dbReference type="PANTHER" id="PTHR11795:SF371">
    <property type="entry name" value="HIGH-AFFINITY BRANCHED-CHAIN AMINO ACID TRANSPORT SYSTEM PERMEASE PROTEIN LIVH"/>
    <property type="match status" value="1"/>
</dbReference>
<dbReference type="Pfam" id="PF02653">
    <property type="entry name" value="BPD_transp_2"/>
    <property type="match status" value="1"/>
</dbReference>
<evidence type="ECO:0000256" key="7">
    <source>
        <dbReference type="ARBA" id="ARBA00022989"/>
    </source>
</evidence>
<comment type="subcellular location">
    <subcellularLocation>
        <location evidence="1">Cell membrane</location>
        <topology evidence="1">Multi-pass membrane protein</topology>
    </subcellularLocation>
</comment>
<keyword evidence="4" id="KW-0997">Cell inner membrane</keyword>
<dbReference type="GO" id="GO:0015188">
    <property type="term" value="F:L-isoleucine transmembrane transporter activity"/>
    <property type="evidence" value="ECO:0007669"/>
    <property type="project" value="TreeGrafter"/>
</dbReference>
<evidence type="ECO:0000256" key="2">
    <source>
        <dbReference type="ARBA" id="ARBA00022448"/>
    </source>
</evidence>
<dbReference type="GO" id="GO:0015192">
    <property type="term" value="F:L-phenylalanine transmembrane transporter activity"/>
    <property type="evidence" value="ECO:0007669"/>
    <property type="project" value="TreeGrafter"/>
</dbReference>
<evidence type="ECO:0000256" key="4">
    <source>
        <dbReference type="ARBA" id="ARBA00022519"/>
    </source>
</evidence>
<feature type="transmembrane region" description="Helical" evidence="10">
    <location>
        <begin position="51"/>
        <end position="77"/>
    </location>
</feature>
<dbReference type="AlphaFoldDB" id="A0A645BH89"/>
<evidence type="ECO:0000256" key="8">
    <source>
        <dbReference type="ARBA" id="ARBA00023136"/>
    </source>
</evidence>
<sequence length="287" mass="30463">MELFIEQLLNGLGAGAMYALITLGLALIYGVMKILHVAHASVYTAGAYMGLYIFLSTGSVLIAVIVSMAFCSLLGVLIERYIYYPLLKYPPYVPLISSIALLIAIEELCRLVAGPEVRTLSAALPFPSAVVCGVTISSTLMAVYCLTVVILIALWLLMTKTELGLAMRAVAQDMETAASLGVNTQRTVALTFVIGSAIAAIAGILMGIYYNQVYPMMGEVPAYKTLALIVVGGMGSVPGAVLASLLLGLGETFLIGYANIPMPRDALAFIAMIIILMWKPTGLLGKR</sequence>
<protein>
    <submittedName>
        <fullName evidence="11">High-affinity branched-chain amino acid transport system permease protein LivH</fullName>
    </submittedName>
</protein>
<evidence type="ECO:0000256" key="10">
    <source>
        <dbReference type="SAM" id="Phobius"/>
    </source>
</evidence>
<dbReference type="PANTHER" id="PTHR11795">
    <property type="entry name" value="BRANCHED-CHAIN AMINO ACID TRANSPORT SYSTEM PERMEASE PROTEIN LIVH"/>
    <property type="match status" value="1"/>
</dbReference>
<feature type="transmembrane region" description="Helical" evidence="10">
    <location>
        <begin position="188"/>
        <end position="210"/>
    </location>
</feature>
<feature type="transmembrane region" description="Helical" evidence="10">
    <location>
        <begin position="222"/>
        <end position="246"/>
    </location>
</feature>
<dbReference type="GO" id="GO:0015190">
    <property type="term" value="F:L-leucine transmembrane transporter activity"/>
    <property type="evidence" value="ECO:0007669"/>
    <property type="project" value="TreeGrafter"/>
</dbReference>
<keyword evidence="5 10" id="KW-0812">Transmembrane</keyword>
<proteinExistence type="inferred from homology"/>
<name>A0A645BH89_9ZZZZ</name>
<keyword evidence="6" id="KW-0029">Amino-acid transport</keyword>
<dbReference type="GO" id="GO:0042941">
    <property type="term" value="P:D-alanine transmembrane transport"/>
    <property type="evidence" value="ECO:0007669"/>
    <property type="project" value="TreeGrafter"/>
</dbReference>
<organism evidence="11">
    <name type="scientific">bioreactor metagenome</name>
    <dbReference type="NCBI Taxonomy" id="1076179"/>
    <lineage>
        <taxon>unclassified sequences</taxon>
        <taxon>metagenomes</taxon>
        <taxon>ecological metagenomes</taxon>
    </lineage>
</organism>
<dbReference type="EMBL" id="VSSQ01020119">
    <property type="protein sequence ID" value="MPM64735.1"/>
    <property type="molecule type" value="Genomic_DNA"/>
</dbReference>